<keyword evidence="1" id="KW-0732">Signal</keyword>
<keyword evidence="3" id="KW-1185">Reference proteome</keyword>
<evidence type="ECO:0000313" key="3">
    <source>
        <dbReference type="Proteomes" id="UP000760545"/>
    </source>
</evidence>
<evidence type="ECO:0008006" key="4">
    <source>
        <dbReference type="Google" id="ProtNLM"/>
    </source>
</evidence>
<dbReference type="EMBL" id="JAAVJS010000018">
    <property type="protein sequence ID" value="NJX16290.1"/>
    <property type="molecule type" value="Genomic_DNA"/>
</dbReference>
<evidence type="ECO:0000256" key="1">
    <source>
        <dbReference type="SAM" id="SignalP"/>
    </source>
</evidence>
<reference evidence="2 3" key="1">
    <citation type="submission" date="2020-03" db="EMBL/GenBank/DDBJ databases">
        <title>Tamlana sp. nov, isolated from XXX.</title>
        <authorList>
            <person name="Cao W.R."/>
        </authorList>
    </citation>
    <scope>NUCLEOTIDE SEQUENCE [LARGE SCALE GENOMIC DNA]</scope>
    <source>
        <strain evidence="2 3">HST1-43</strain>
    </source>
</reference>
<organism evidence="2 3">
    <name type="scientific">Tamlana crocina</name>
    <dbReference type="NCBI Taxonomy" id="393006"/>
    <lineage>
        <taxon>Bacteria</taxon>
        <taxon>Pseudomonadati</taxon>
        <taxon>Bacteroidota</taxon>
        <taxon>Flavobacteriia</taxon>
        <taxon>Flavobacteriales</taxon>
        <taxon>Flavobacteriaceae</taxon>
        <taxon>Tamlana</taxon>
    </lineage>
</organism>
<name>A0ABX1DD70_9FLAO</name>
<comment type="caution">
    <text evidence="2">The sequence shown here is derived from an EMBL/GenBank/DDBJ whole genome shotgun (WGS) entry which is preliminary data.</text>
</comment>
<sequence>MKLLKHISIAILMICANVSCTSNDDANTEGINVVKVGDNVYNVNSVIIEPSFNRTFLQLTNKTEVEVMGAINQGQALNNFDVLNITINDDPLGELSYNFNSILNYEFLIDASLEAGDLEGGETLLESGDNHFEATSGSISITYYSVDRIEFSFEFERNDGTLISGGYKGSYIYLDDRAES</sequence>
<dbReference type="RefSeq" id="WP_167918756.1">
    <property type="nucleotide sequence ID" value="NZ_JAAVJS010000018.1"/>
</dbReference>
<proteinExistence type="predicted"/>
<feature type="chain" id="PRO_5046718011" description="DUF4382 domain-containing protein" evidence="1">
    <location>
        <begin position="22"/>
        <end position="180"/>
    </location>
</feature>
<feature type="signal peptide" evidence="1">
    <location>
        <begin position="1"/>
        <end position="21"/>
    </location>
</feature>
<evidence type="ECO:0000313" key="2">
    <source>
        <dbReference type="EMBL" id="NJX16290.1"/>
    </source>
</evidence>
<gene>
    <name evidence="2" type="ORF">HC176_12410</name>
</gene>
<protein>
    <recommendedName>
        <fullName evidence="4">DUF4382 domain-containing protein</fullName>
    </recommendedName>
</protein>
<dbReference type="Proteomes" id="UP000760545">
    <property type="component" value="Unassembled WGS sequence"/>
</dbReference>
<accession>A0ABX1DD70</accession>